<protein>
    <submittedName>
        <fullName evidence="1">Uncharacterized protein</fullName>
    </submittedName>
</protein>
<accession>A0A2A4Z6Z3</accession>
<comment type="caution">
    <text evidence="1">The sequence shown here is derived from an EMBL/GenBank/DDBJ whole genome shotgun (WGS) entry which is preliminary data.</text>
</comment>
<sequence length="119" mass="14105">MRDKPQGWWNPDKATNELLSPYYNGHHELFIMCQGCWILRPMNIEAFLKRFGDQMHFGASFVPKVFKCKKCGDHDFVFVTGEFYLGKIPRIGDDFLKNRFMPKGEPMIMKTRYGRVYDK</sequence>
<evidence type="ECO:0000313" key="1">
    <source>
        <dbReference type="EMBL" id="PCJ02899.1"/>
    </source>
</evidence>
<gene>
    <name evidence="1" type="ORF">COB13_02855</name>
</gene>
<dbReference type="AlphaFoldDB" id="A0A2A4Z6Z3"/>
<dbReference type="EMBL" id="NVUS01000003">
    <property type="protein sequence ID" value="PCJ02899.1"/>
    <property type="molecule type" value="Genomic_DNA"/>
</dbReference>
<reference evidence="1" key="2">
    <citation type="journal article" date="2018" name="ISME J.">
        <title>A dynamic microbial community with high functional redundancy inhabits the cold, oxic subseafloor aquifer.</title>
        <authorList>
            <person name="Tully B.J."/>
            <person name="Wheat C.G."/>
            <person name="Glazer B.T."/>
            <person name="Huber J.A."/>
        </authorList>
    </citation>
    <scope>NUCLEOTIDE SEQUENCE</scope>
    <source>
        <strain evidence="1">NORP83</strain>
    </source>
</reference>
<reference key="1">
    <citation type="submission" date="2017-08" db="EMBL/GenBank/DDBJ databases">
        <title>A dynamic microbial community with high functional redundancy inhabits the cold, oxic subseafloor aquifer.</title>
        <authorList>
            <person name="Tully B.J."/>
            <person name="Wheat C.G."/>
            <person name="Glazer B.T."/>
            <person name="Huber J.A."/>
        </authorList>
    </citation>
    <scope>NUCLEOTIDE SEQUENCE [LARGE SCALE GENOMIC DNA]</scope>
</reference>
<name>A0A2A4Z6Z3_9PROT</name>
<proteinExistence type="predicted"/>
<organism evidence="1">
    <name type="scientific">OCS116 cluster bacterium</name>
    <dbReference type="NCBI Taxonomy" id="2030921"/>
    <lineage>
        <taxon>Bacteria</taxon>
        <taxon>Pseudomonadati</taxon>
        <taxon>Pseudomonadota</taxon>
        <taxon>Alphaproteobacteria</taxon>
        <taxon>OCS116 cluster</taxon>
    </lineage>
</organism>